<protein>
    <recommendedName>
        <fullName evidence="2">histidine kinase</fullName>
        <ecNumber evidence="2">2.7.13.3</ecNumber>
    </recommendedName>
</protein>
<keyword evidence="5" id="KW-0547">Nucleotide-binding</keyword>
<dbReference type="Gene3D" id="1.20.5.1930">
    <property type="match status" value="1"/>
</dbReference>
<evidence type="ECO:0000256" key="7">
    <source>
        <dbReference type="ARBA" id="ARBA00022840"/>
    </source>
</evidence>
<evidence type="ECO:0000256" key="6">
    <source>
        <dbReference type="ARBA" id="ARBA00022777"/>
    </source>
</evidence>
<evidence type="ECO:0000256" key="4">
    <source>
        <dbReference type="ARBA" id="ARBA00022679"/>
    </source>
</evidence>
<dbReference type="GO" id="GO:0016020">
    <property type="term" value="C:membrane"/>
    <property type="evidence" value="ECO:0007669"/>
    <property type="project" value="InterPro"/>
</dbReference>
<feature type="transmembrane region" description="Helical" evidence="9">
    <location>
        <begin position="12"/>
        <end position="43"/>
    </location>
</feature>
<evidence type="ECO:0000313" key="13">
    <source>
        <dbReference type="EMBL" id="ROO85495.1"/>
    </source>
</evidence>
<comment type="catalytic activity">
    <reaction evidence="1">
        <text>ATP + protein L-histidine = ADP + protein N-phospho-L-histidine.</text>
        <dbReference type="EC" id="2.7.13.3"/>
    </reaction>
</comment>
<dbReference type="SUPFAM" id="SSF55874">
    <property type="entry name" value="ATPase domain of HSP90 chaperone/DNA topoisomerase II/histidine kinase"/>
    <property type="match status" value="1"/>
</dbReference>
<dbReference type="AlphaFoldDB" id="A0A3N1CW97"/>
<dbReference type="GO" id="GO:0046983">
    <property type="term" value="F:protein dimerization activity"/>
    <property type="evidence" value="ECO:0007669"/>
    <property type="project" value="InterPro"/>
</dbReference>
<dbReference type="OrthoDB" id="5241729at2"/>
<keyword evidence="3" id="KW-0597">Phosphoprotein</keyword>
<evidence type="ECO:0000256" key="3">
    <source>
        <dbReference type="ARBA" id="ARBA00022553"/>
    </source>
</evidence>
<dbReference type="Gene3D" id="3.30.565.10">
    <property type="entry name" value="Histidine kinase-like ATPase, C-terminal domain"/>
    <property type="match status" value="1"/>
</dbReference>
<dbReference type="Pfam" id="PF02518">
    <property type="entry name" value="HATPase_c"/>
    <property type="match status" value="1"/>
</dbReference>
<dbReference type="InterPro" id="IPR003594">
    <property type="entry name" value="HATPase_dom"/>
</dbReference>
<dbReference type="PANTHER" id="PTHR24421">
    <property type="entry name" value="NITRATE/NITRITE SENSOR PROTEIN NARX-RELATED"/>
    <property type="match status" value="1"/>
</dbReference>
<feature type="domain" description="Histidine kinase/HSP90-like ATPase" evidence="10">
    <location>
        <begin position="329"/>
        <end position="412"/>
    </location>
</feature>
<keyword evidence="9" id="KW-1133">Transmembrane helix</keyword>
<proteinExistence type="predicted"/>
<reference evidence="13 14" key="1">
    <citation type="submission" date="2018-11" db="EMBL/GenBank/DDBJ databases">
        <title>Sequencing the genomes of 1000 actinobacteria strains.</title>
        <authorList>
            <person name="Klenk H.-P."/>
        </authorList>
    </citation>
    <scope>NUCLEOTIDE SEQUENCE [LARGE SCALE GENOMIC DNA]</scope>
    <source>
        <strain evidence="13 14">DSM 44254</strain>
    </source>
</reference>
<name>A0A3N1CW97_9ACTN</name>
<dbReference type="EMBL" id="RJKE01000001">
    <property type="protein sequence ID" value="ROO85495.1"/>
    <property type="molecule type" value="Genomic_DNA"/>
</dbReference>
<evidence type="ECO:0000313" key="14">
    <source>
        <dbReference type="Proteomes" id="UP000272400"/>
    </source>
</evidence>
<dbReference type="RefSeq" id="WP_123664998.1">
    <property type="nucleotide sequence ID" value="NZ_RJKE01000001.1"/>
</dbReference>
<feature type="transmembrane region" description="Helical" evidence="9">
    <location>
        <begin position="162"/>
        <end position="181"/>
    </location>
</feature>
<organism evidence="13 14">
    <name type="scientific">Actinocorallia herbida</name>
    <dbReference type="NCBI Taxonomy" id="58109"/>
    <lineage>
        <taxon>Bacteria</taxon>
        <taxon>Bacillati</taxon>
        <taxon>Actinomycetota</taxon>
        <taxon>Actinomycetes</taxon>
        <taxon>Streptosporangiales</taxon>
        <taxon>Thermomonosporaceae</taxon>
        <taxon>Actinocorallia</taxon>
    </lineage>
</organism>
<keyword evidence="9" id="KW-0812">Transmembrane</keyword>
<comment type="caution">
    <text evidence="13">The sequence shown here is derived from an EMBL/GenBank/DDBJ whole genome shotgun (WGS) entry which is preliminary data.</text>
</comment>
<keyword evidence="6 13" id="KW-0418">Kinase</keyword>
<dbReference type="InterPro" id="IPR011712">
    <property type="entry name" value="Sig_transdc_His_kin_sub3_dim/P"/>
</dbReference>
<evidence type="ECO:0000256" key="5">
    <source>
        <dbReference type="ARBA" id="ARBA00022741"/>
    </source>
</evidence>
<keyword evidence="14" id="KW-1185">Reference proteome</keyword>
<accession>A0A3N1CW97</accession>
<keyword evidence="7" id="KW-0067">ATP-binding</keyword>
<evidence type="ECO:0000256" key="8">
    <source>
        <dbReference type="ARBA" id="ARBA00023012"/>
    </source>
</evidence>
<dbReference type="GO" id="GO:0000155">
    <property type="term" value="F:phosphorelay sensor kinase activity"/>
    <property type="evidence" value="ECO:0007669"/>
    <property type="project" value="InterPro"/>
</dbReference>
<dbReference type="EC" id="2.7.13.3" evidence="2"/>
<dbReference type="CDD" id="cd16917">
    <property type="entry name" value="HATPase_UhpB-NarQ-NarX-like"/>
    <property type="match status" value="1"/>
</dbReference>
<feature type="domain" description="Signal transduction histidine kinase subgroup 3 dimerisation and phosphoacceptor" evidence="11">
    <location>
        <begin position="225"/>
        <end position="292"/>
    </location>
</feature>
<feature type="domain" description="Putative sensor" evidence="12">
    <location>
        <begin position="18"/>
        <end position="196"/>
    </location>
</feature>
<dbReference type="Pfam" id="PF07730">
    <property type="entry name" value="HisKA_3"/>
    <property type="match status" value="1"/>
</dbReference>
<evidence type="ECO:0000256" key="1">
    <source>
        <dbReference type="ARBA" id="ARBA00000085"/>
    </source>
</evidence>
<evidence type="ECO:0000259" key="12">
    <source>
        <dbReference type="Pfam" id="PF13796"/>
    </source>
</evidence>
<feature type="transmembrane region" description="Helical" evidence="9">
    <location>
        <begin position="112"/>
        <end position="138"/>
    </location>
</feature>
<evidence type="ECO:0000259" key="11">
    <source>
        <dbReference type="Pfam" id="PF07730"/>
    </source>
</evidence>
<dbReference type="InterPro" id="IPR025828">
    <property type="entry name" value="Put_sensor_dom"/>
</dbReference>
<keyword evidence="4" id="KW-0808">Transferase</keyword>
<dbReference type="InterPro" id="IPR036890">
    <property type="entry name" value="HATPase_C_sf"/>
</dbReference>
<evidence type="ECO:0000256" key="9">
    <source>
        <dbReference type="SAM" id="Phobius"/>
    </source>
</evidence>
<sequence>MKKTFQAMGHGFVWFWLSIAQLFVWTLAVVAICLIPVGVGIYLTPPLVDAHRRFADRARLLAHDWSGVAIPRPYLPEPVQRPGFLGRAERCRHLLTDRATYRDLLWGLTDPVVGVFLAAMTFALPLYGIEGIIMPAIYEVFGDMGFNDWYTGIHVWHGDPDAAWWCVPVGVVLLVLGLKAAPWFERVHGRWTGGLLAPADAAALARRVTELTRSRAETIDASAAELRRIERDLHDGAQARLVAMGMTLGAIEHLLEKDPAKARLLLAETRETSVRALNELRDLVRGIHPPVLADRGLSDAVRALALDSGMDVEVTGALPRLEPPLESAAYFAVSEILANAGKHSGARRVWIDLRLDEGLLRIGVTDDGMGGASLETGSGLRGIERRIAAFDGVLALSSPPGGPTLVTLEIPCAQ</sequence>
<dbReference type="PANTHER" id="PTHR24421:SF10">
    <property type="entry name" value="NITRATE_NITRITE SENSOR PROTEIN NARQ"/>
    <property type="match status" value="1"/>
</dbReference>
<dbReference type="Pfam" id="PF13796">
    <property type="entry name" value="Sensor"/>
    <property type="match status" value="1"/>
</dbReference>
<gene>
    <name evidence="13" type="ORF">EDD29_3040</name>
</gene>
<evidence type="ECO:0000256" key="2">
    <source>
        <dbReference type="ARBA" id="ARBA00012438"/>
    </source>
</evidence>
<keyword evidence="9" id="KW-0472">Membrane</keyword>
<evidence type="ECO:0000259" key="10">
    <source>
        <dbReference type="Pfam" id="PF02518"/>
    </source>
</evidence>
<dbReference type="GO" id="GO:0005524">
    <property type="term" value="F:ATP binding"/>
    <property type="evidence" value="ECO:0007669"/>
    <property type="project" value="UniProtKB-KW"/>
</dbReference>
<keyword evidence="8" id="KW-0902">Two-component regulatory system</keyword>
<dbReference type="InterPro" id="IPR050482">
    <property type="entry name" value="Sensor_HK_TwoCompSys"/>
</dbReference>
<dbReference type="Proteomes" id="UP000272400">
    <property type="component" value="Unassembled WGS sequence"/>
</dbReference>